<dbReference type="EMBL" id="JBBLZC010000005">
    <property type="protein sequence ID" value="MEK0082906.1"/>
    <property type="molecule type" value="Genomic_DNA"/>
</dbReference>
<dbReference type="Pfam" id="PF03783">
    <property type="entry name" value="CsgG"/>
    <property type="match status" value="1"/>
</dbReference>
<name>A0ABU8XPW9_9PROT</name>
<feature type="chain" id="PRO_5046081940" evidence="2">
    <location>
        <begin position="20"/>
        <end position="359"/>
    </location>
</feature>
<sequence length="359" mass="37709">MSGKRAAVLAALLATAGCAAVPPGDRPVEVARGPLPSRAFTPMTPALTCLRDALPRGLDLRLAVQSIPDRTGVVDYNGPGSYVTQGAELMMVSALARSGVRQVNRTATNIAEWELQQAMEKRLGDGGKVQVGATAVPFRPVPAGALLGSTHTVYGGITELDFDLQSGGVEANIAGIGAKARGYYIGVGLDVVVADTRTTEVVLARSYRKQIWGQEVEANLFRFWDIGNGGDKIGQFGTELFDIRLGRQQNEPIHQSVRWVVEQAAYEIVRDLAGIGDRCDRLVPEGSRSTPSPVALVHAAPFPPAATIANPPAEAEPSSSPPATPSSLRGSAATLDGKEPPAARGVRLPDGTVLPVQGR</sequence>
<dbReference type="PROSITE" id="PS51257">
    <property type="entry name" value="PROKAR_LIPOPROTEIN"/>
    <property type="match status" value="1"/>
</dbReference>
<accession>A0ABU8XPW9</accession>
<dbReference type="Proteomes" id="UP001375743">
    <property type="component" value="Unassembled WGS sequence"/>
</dbReference>
<protein>
    <submittedName>
        <fullName evidence="3">CsgG/HfaB family protein</fullName>
    </submittedName>
</protein>
<keyword evidence="4" id="KW-1185">Reference proteome</keyword>
<comment type="caution">
    <text evidence="3">The sequence shown here is derived from an EMBL/GenBank/DDBJ whole genome shotgun (WGS) entry which is preliminary data.</text>
</comment>
<evidence type="ECO:0000256" key="2">
    <source>
        <dbReference type="SAM" id="SignalP"/>
    </source>
</evidence>
<reference evidence="3 4" key="1">
    <citation type="submission" date="2024-01" db="EMBL/GenBank/DDBJ databases">
        <title>Multi-omics insights into the function and evolution of sodium benzoate biodegradation pathways in Benzoatithermus flavus gen. nov., sp. nov. from hot spring.</title>
        <authorList>
            <person name="Hu C.-J."/>
            <person name="Li W.-J."/>
        </authorList>
    </citation>
    <scope>NUCLEOTIDE SEQUENCE [LARGE SCALE GENOMIC DNA]</scope>
    <source>
        <strain evidence="3 4">SYSU G07066</strain>
    </source>
</reference>
<keyword evidence="2" id="KW-0732">Signal</keyword>
<feature type="region of interest" description="Disordered" evidence="1">
    <location>
        <begin position="305"/>
        <end position="359"/>
    </location>
</feature>
<evidence type="ECO:0000313" key="3">
    <source>
        <dbReference type="EMBL" id="MEK0082906.1"/>
    </source>
</evidence>
<dbReference type="RefSeq" id="WP_418158756.1">
    <property type="nucleotide sequence ID" value="NZ_JBBLZC010000005.1"/>
</dbReference>
<evidence type="ECO:0000313" key="4">
    <source>
        <dbReference type="Proteomes" id="UP001375743"/>
    </source>
</evidence>
<dbReference type="InterPro" id="IPR005534">
    <property type="entry name" value="Curli_assmbl/transp-comp_CsgG"/>
</dbReference>
<gene>
    <name evidence="3" type="ORF">U1T56_07075</name>
</gene>
<dbReference type="Gene3D" id="3.40.50.10610">
    <property type="entry name" value="ABC-type transport auxiliary lipoprotein component"/>
    <property type="match status" value="1"/>
</dbReference>
<evidence type="ECO:0000256" key="1">
    <source>
        <dbReference type="SAM" id="MobiDB-lite"/>
    </source>
</evidence>
<proteinExistence type="predicted"/>
<feature type="signal peptide" evidence="2">
    <location>
        <begin position="1"/>
        <end position="19"/>
    </location>
</feature>
<organism evidence="3 4">
    <name type="scientific">Benzoatithermus flavus</name>
    <dbReference type="NCBI Taxonomy" id="3108223"/>
    <lineage>
        <taxon>Bacteria</taxon>
        <taxon>Pseudomonadati</taxon>
        <taxon>Pseudomonadota</taxon>
        <taxon>Alphaproteobacteria</taxon>
        <taxon>Geminicoccales</taxon>
        <taxon>Geminicoccaceae</taxon>
        <taxon>Benzoatithermus</taxon>
    </lineage>
</organism>